<name>A0ABV8U4V9_9ACTN</name>
<dbReference type="Proteomes" id="UP001595823">
    <property type="component" value="Unassembled WGS sequence"/>
</dbReference>
<evidence type="ECO:0008006" key="3">
    <source>
        <dbReference type="Google" id="ProtNLM"/>
    </source>
</evidence>
<dbReference type="InterPro" id="IPR036894">
    <property type="entry name" value="YbaB-like_sf"/>
</dbReference>
<accession>A0ABV8U4V9</accession>
<gene>
    <name evidence="1" type="ORF">ACFPET_21215</name>
</gene>
<protein>
    <recommendedName>
        <fullName evidence="3">YbaB/EbfC DNA-binding family protein</fullName>
    </recommendedName>
</protein>
<evidence type="ECO:0000313" key="2">
    <source>
        <dbReference type="Proteomes" id="UP001595823"/>
    </source>
</evidence>
<sequence length="95" mass="10480">MNTPPRLDPESVRRISESIECESASDDRSIVVRCRPGPEVVDIALNSRAFRLGSEELGERILGLVENAAAQAQEENRRQVLSLFNEEGTGDGVRN</sequence>
<reference evidence="2" key="1">
    <citation type="journal article" date="2019" name="Int. J. Syst. Evol. Microbiol.">
        <title>The Global Catalogue of Microorganisms (GCM) 10K type strain sequencing project: providing services to taxonomists for standard genome sequencing and annotation.</title>
        <authorList>
            <consortium name="The Broad Institute Genomics Platform"/>
            <consortium name="The Broad Institute Genome Sequencing Center for Infectious Disease"/>
            <person name="Wu L."/>
            <person name="Ma J."/>
        </authorList>
    </citation>
    <scope>NUCLEOTIDE SEQUENCE [LARGE SCALE GENOMIC DNA]</scope>
    <source>
        <strain evidence="2">IBRC-M 10908</strain>
    </source>
</reference>
<dbReference type="Gene3D" id="3.30.1310.10">
    <property type="entry name" value="Nucleoid-associated protein YbaB-like domain"/>
    <property type="match status" value="1"/>
</dbReference>
<evidence type="ECO:0000313" key="1">
    <source>
        <dbReference type="EMBL" id="MFC4337718.1"/>
    </source>
</evidence>
<organism evidence="1 2">
    <name type="scientific">Salininema proteolyticum</name>
    <dbReference type="NCBI Taxonomy" id="1607685"/>
    <lineage>
        <taxon>Bacteria</taxon>
        <taxon>Bacillati</taxon>
        <taxon>Actinomycetota</taxon>
        <taxon>Actinomycetes</taxon>
        <taxon>Glycomycetales</taxon>
        <taxon>Glycomycetaceae</taxon>
        <taxon>Salininema</taxon>
    </lineage>
</organism>
<dbReference type="EMBL" id="JBHSDK010000058">
    <property type="protein sequence ID" value="MFC4337718.1"/>
    <property type="molecule type" value="Genomic_DNA"/>
</dbReference>
<keyword evidence="2" id="KW-1185">Reference proteome</keyword>
<dbReference type="RefSeq" id="WP_380624983.1">
    <property type="nucleotide sequence ID" value="NZ_JBHSDK010000058.1"/>
</dbReference>
<proteinExistence type="predicted"/>
<comment type="caution">
    <text evidence="1">The sequence shown here is derived from an EMBL/GenBank/DDBJ whole genome shotgun (WGS) entry which is preliminary data.</text>
</comment>